<organism evidence="2 3">
    <name type="scientific">Streptacidiphilus jeojiensis</name>
    <dbReference type="NCBI Taxonomy" id="3229225"/>
    <lineage>
        <taxon>Bacteria</taxon>
        <taxon>Bacillati</taxon>
        <taxon>Actinomycetota</taxon>
        <taxon>Actinomycetes</taxon>
        <taxon>Kitasatosporales</taxon>
        <taxon>Streptomycetaceae</taxon>
        <taxon>Streptacidiphilus</taxon>
    </lineage>
</organism>
<evidence type="ECO:0000313" key="3">
    <source>
        <dbReference type="Proteomes" id="UP001592581"/>
    </source>
</evidence>
<dbReference type="Proteomes" id="UP001592581">
    <property type="component" value="Unassembled WGS sequence"/>
</dbReference>
<protein>
    <submittedName>
        <fullName evidence="2">SHOCT domain-containing protein</fullName>
    </submittedName>
</protein>
<evidence type="ECO:0000313" key="2">
    <source>
        <dbReference type="EMBL" id="MFC1438340.1"/>
    </source>
</evidence>
<accession>A0ABV6XJ96</accession>
<proteinExistence type="predicted"/>
<dbReference type="RefSeq" id="WP_380563837.1">
    <property type="nucleotide sequence ID" value="NZ_JBEUKS010000002.1"/>
</dbReference>
<keyword evidence="3" id="KW-1185">Reference proteome</keyword>
<dbReference type="EMBL" id="JBEUKS010000002">
    <property type="protein sequence ID" value="MFC1438340.1"/>
    <property type="molecule type" value="Genomic_DNA"/>
</dbReference>
<reference evidence="2 3" key="1">
    <citation type="submission" date="2024-06" db="EMBL/GenBank/DDBJ databases">
        <authorList>
            <person name="Lee S.D."/>
        </authorList>
    </citation>
    <scope>NUCLEOTIDE SEQUENCE [LARGE SCALE GENOMIC DNA]</scope>
    <source>
        <strain evidence="2 3">N1-10</strain>
    </source>
</reference>
<dbReference type="Pfam" id="PF09851">
    <property type="entry name" value="SHOCT"/>
    <property type="match status" value="1"/>
</dbReference>
<gene>
    <name evidence="2" type="ORF">ABUW04_08725</name>
</gene>
<feature type="domain" description="SHOCT" evidence="1">
    <location>
        <begin position="64"/>
        <end position="90"/>
    </location>
</feature>
<sequence>MRPVVVRRPVGAPLLRGALIGGAAYGVGRRNARNAQQDAAQDQAIAELQAQQQPPAGGQDIAAKLSQLGGMVQQGLLTPEEFAAAKARLLGTGG</sequence>
<evidence type="ECO:0000259" key="1">
    <source>
        <dbReference type="Pfam" id="PF09851"/>
    </source>
</evidence>
<comment type="caution">
    <text evidence="2">The sequence shown here is derived from an EMBL/GenBank/DDBJ whole genome shotgun (WGS) entry which is preliminary data.</text>
</comment>
<dbReference type="InterPro" id="IPR018649">
    <property type="entry name" value="SHOCT"/>
</dbReference>
<name>A0ABV6XJ96_9ACTN</name>